<name>D5CLJ8_SIDLE</name>
<evidence type="ECO:0000313" key="9">
    <source>
        <dbReference type="EMBL" id="ADE10586.1"/>
    </source>
</evidence>
<proteinExistence type="predicted"/>
<dbReference type="InterPro" id="IPR001915">
    <property type="entry name" value="Peptidase_M48"/>
</dbReference>
<keyword evidence="2" id="KW-0645">Protease</keyword>
<feature type="domain" description="Peptidase M48" evidence="8">
    <location>
        <begin position="60"/>
        <end position="251"/>
    </location>
</feature>
<dbReference type="GO" id="GO:0016020">
    <property type="term" value="C:membrane"/>
    <property type="evidence" value="ECO:0007669"/>
    <property type="project" value="TreeGrafter"/>
</dbReference>
<keyword evidence="7" id="KW-0732">Signal</keyword>
<dbReference type="Proteomes" id="UP000001625">
    <property type="component" value="Chromosome"/>
</dbReference>
<dbReference type="HOGENOM" id="CLU_029002_5_1_4"/>
<reference evidence="9 10" key="1">
    <citation type="submission" date="2010-03" db="EMBL/GenBank/DDBJ databases">
        <title>Complete sequence of Sideroxydans lithotrophicus ES-1.</title>
        <authorList>
            <consortium name="US DOE Joint Genome Institute"/>
            <person name="Lucas S."/>
            <person name="Copeland A."/>
            <person name="Lapidus A."/>
            <person name="Cheng J.-F."/>
            <person name="Bruce D."/>
            <person name="Goodwin L."/>
            <person name="Pitluck S."/>
            <person name="Munk A.C."/>
            <person name="Detter J.C."/>
            <person name="Han C."/>
            <person name="Tapia R."/>
            <person name="Larimer F."/>
            <person name="Land M."/>
            <person name="Hauser L."/>
            <person name="Kyrpides N."/>
            <person name="Ivanova N."/>
            <person name="Emerson D."/>
            <person name="Woyke T."/>
        </authorList>
    </citation>
    <scope>NUCLEOTIDE SEQUENCE [LARGE SCALE GENOMIC DNA]</scope>
    <source>
        <strain evidence="9 10">ES-1</strain>
    </source>
</reference>
<comment type="cofactor">
    <cofactor evidence="1">
        <name>Zn(2+)</name>
        <dbReference type="ChEBI" id="CHEBI:29105"/>
    </cofactor>
</comment>
<dbReference type="PANTHER" id="PTHR22726:SF24">
    <property type="entry name" value="M48 FAMILY METALLOPEPTIDASE"/>
    <property type="match status" value="1"/>
</dbReference>
<dbReference type="Pfam" id="PF01435">
    <property type="entry name" value="Peptidase_M48"/>
    <property type="match status" value="1"/>
</dbReference>
<keyword evidence="3" id="KW-0479">Metal-binding</keyword>
<keyword evidence="6" id="KW-0482">Metalloprotease</keyword>
<dbReference type="EMBL" id="CP001965">
    <property type="protein sequence ID" value="ADE10586.1"/>
    <property type="molecule type" value="Genomic_DNA"/>
</dbReference>
<dbReference type="RefSeq" id="WP_013028485.1">
    <property type="nucleotide sequence ID" value="NC_013959.1"/>
</dbReference>
<feature type="signal peptide" evidence="7">
    <location>
        <begin position="1"/>
        <end position="22"/>
    </location>
</feature>
<dbReference type="InterPro" id="IPR051156">
    <property type="entry name" value="Mito/Outer_Membr_Metalloprot"/>
</dbReference>
<evidence type="ECO:0000256" key="2">
    <source>
        <dbReference type="ARBA" id="ARBA00022670"/>
    </source>
</evidence>
<evidence type="ECO:0000256" key="5">
    <source>
        <dbReference type="ARBA" id="ARBA00022833"/>
    </source>
</evidence>
<keyword evidence="5" id="KW-0862">Zinc</keyword>
<dbReference type="PANTHER" id="PTHR22726">
    <property type="entry name" value="METALLOENDOPEPTIDASE OMA1"/>
    <property type="match status" value="1"/>
</dbReference>
<dbReference type="PROSITE" id="PS51257">
    <property type="entry name" value="PROKAR_LIPOPROTEIN"/>
    <property type="match status" value="1"/>
</dbReference>
<evidence type="ECO:0000313" key="10">
    <source>
        <dbReference type="Proteomes" id="UP000001625"/>
    </source>
</evidence>
<keyword evidence="10" id="KW-1185">Reference proteome</keyword>
<organism evidence="9 10">
    <name type="scientific">Sideroxydans lithotrophicus (strain ES-1)</name>
    <dbReference type="NCBI Taxonomy" id="580332"/>
    <lineage>
        <taxon>Bacteria</taxon>
        <taxon>Pseudomonadati</taxon>
        <taxon>Pseudomonadota</taxon>
        <taxon>Betaproteobacteria</taxon>
        <taxon>Nitrosomonadales</taxon>
        <taxon>Gallionellaceae</taxon>
        <taxon>Sideroxydans</taxon>
    </lineage>
</organism>
<dbReference type="GO" id="GO:0051603">
    <property type="term" value="P:proteolysis involved in protein catabolic process"/>
    <property type="evidence" value="ECO:0007669"/>
    <property type="project" value="TreeGrafter"/>
</dbReference>
<keyword evidence="4" id="KW-0378">Hydrolase</keyword>
<dbReference type="CDD" id="cd07333">
    <property type="entry name" value="M48C_bepA_like"/>
    <property type="match status" value="1"/>
</dbReference>
<feature type="chain" id="PRO_5003069943" evidence="7">
    <location>
        <begin position="23"/>
        <end position="475"/>
    </location>
</feature>
<gene>
    <name evidence="9" type="ordered locus">Slit_0344</name>
</gene>
<evidence type="ECO:0000256" key="1">
    <source>
        <dbReference type="ARBA" id="ARBA00001947"/>
    </source>
</evidence>
<sequence length="475" mass="51999" precursor="true">MRTFITFLIVTAALLSSGCATNPVSGQQDFVMMSEQQEIALGRSADAQVRKQYKVYDNPALQSYVNRVGQNIARHSHRPNLNYHFTVLDSPEVNAFALPGGYVYITRGIMAYLNSEAELAAVLGHEIGHVTARHGVRQQSAAQAANIGISLASIFVPELNTQIGQNLTNLFGGALLSGYGREHELEADRLGAQYLARTDYDPQAMIRVIGVLKNQEAFDAVVARQEGREPSHYHGTFATHPDNDTRLQQVVGEASHLTVVNPVENKSEFLKETDGLAFEDSVDEGVVRNNKFMHPALGIALTFPPEWSVKNTPTQLIALSPKSDATIQLKIDDKPSGTVAEYVHRTIGNGTPVETLEIEKLHAAIGSANNTVLGIIYYDRKAFLVQCDAKTSAAIDAERTAMKTTIRSFHVLSAAERKQIKPLEIKLITARKGDTYAKLAQHSPLGKNAESYLRLINAQYPQGEPATGQTLKVIE</sequence>
<dbReference type="KEGG" id="slt:Slit_0344"/>
<evidence type="ECO:0000256" key="7">
    <source>
        <dbReference type="SAM" id="SignalP"/>
    </source>
</evidence>
<evidence type="ECO:0000256" key="6">
    <source>
        <dbReference type="ARBA" id="ARBA00023049"/>
    </source>
</evidence>
<evidence type="ECO:0000256" key="4">
    <source>
        <dbReference type="ARBA" id="ARBA00022801"/>
    </source>
</evidence>
<protein>
    <submittedName>
        <fullName evidence="9">Peptidase M48 Ste24p</fullName>
    </submittedName>
</protein>
<accession>D5CLJ8</accession>
<evidence type="ECO:0000256" key="3">
    <source>
        <dbReference type="ARBA" id="ARBA00022723"/>
    </source>
</evidence>
<dbReference type="GO" id="GO:0004222">
    <property type="term" value="F:metalloendopeptidase activity"/>
    <property type="evidence" value="ECO:0007669"/>
    <property type="project" value="InterPro"/>
</dbReference>
<dbReference type="eggNOG" id="COG4784">
    <property type="taxonomic scope" value="Bacteria"/>
</dbReference>
<dbReference type="AlphaFoldDB" id="D5CLJ8"/>
<evidence type="ECO:0000259" key="8">
    <source>
        <dbReference type="Pfam" id="PF01435"/>
    </source>
</evidence>
<dbReference type="GO" id="GO:0046872">
    <property type="term" value="F:metal ion binding"/>
    <property type="evidence" value="ECO:0007669"/>
    <property type="project" value="UniProtKB-KW"/>
</dbReference>
<dbReference type="STRING" id="580332.Slit_0344"/>
<dbReference type="Gene3D" id="3.30.2010.10">
    <property type="entry name" value="Metalloproteases ('zincins'), catalytic domain"/>
    <property type="match status" value="1"/>
</dbReference>